<gene>
    <name evidence="3" type="ORF">GCM10018793_70490</name>
</gene>
<dbReference type="AlphaFoldDB" id="A0A919GQU6"/>
<evidence type="ECO:0000313" key="4">
    <source>
        <dbReference type="Proteomes" id="UP000603708"/>
    </source>
</evidence>
<dbReference type="EMBL" id="BNCD01000047">
    <property type="protein sequence ID" value="GHH88956.1"/>
    <property type="molecule type" value="Genomic_DNA"/>
</dbReference>
<keyword evidence="2" id="KW-0812">Transmembrane</keyword>
<feature type="transmembrane region" description="Helical" evidence="2">
    <location>
        <begin position="164"/>
        <end position="185"/>
    </location>
</feature>
<reference evidence="3" key="1">
    <citation type="journal article" date="2014" name="Int. J. Syst. Evol. Microbiol.">
        <title>Complete genome sequence of Corynebacterium casei LMG S-19264T (=DSM 44701T), isolated from a smear-ripened cheese.</title>
        <authorList>
            <consortium name="US DOE Joint Genome Institute (JGI-PGF)"/>
            <person name="Walter F."/>
            <person name="Albersmeier A."/>
            <person name="Kalinowski J."/>
            <person name="Ruckert C."/>
        </authorList>
    </citation>
    <scope>NUCLEOTIDE SEQUENCE</scope>
    <source>
        <strain evidence="3">JCM 5069</strain>
    </source>
</reference>
<proteinExistence type="predicted"/>
<feature type="region of interest" description="Disordered" evidence="1">
    <location>
        <begin position="98"/>
        <end position="153"/>
    </location>
</feature>
<protein>
    <submittedName>
        <fullName evidence="3">Uncharacterized protein</fullName>
    </submittedName>
</protein>
<name>A0A919GQU6_9ACTN</name>
<comment type="caution">
    <text evidence="3">The sequence shown here is derived from an EMBL/GenBank/DDBJ whole genome shotgun (WGS) entry which is preliminary data.</text>
</comment>
<dbReference type="Proteomes" id="UP000603708">
    <property type="component" value="Unassembled WGS sequence"/>
</dbReference>
<keyword evidence="2" id="KW-1133">Transmembrane helix</keyword>
<evidence type="ECO:0000313" key="3">
    <source>
        <dbReference type="EMBL" id="GHH88956.1"/>
    </source>
</evidence>
<organism evidence="3 4">
    <name type="scientific">Streptomyces sulfonofaciens</name>
    <dbReference type="NCBI Taxonomy" id="68272"/>
    <lineage>
        <taxon>Bacteria</taxon>
        <taxon>Bacillati</taxon>
        <taxon>Actinomycetota</taxon>
        <taxon>Actinomycetes</taxon>
        <taxon>Kitasatosporales</taxon>
        <taxon>Streptomycetaceae</taxon>
        <taxon>Streptomyces</taxon>
    </lineage>
</organism>
<evidence type="ECO:0000256" key="2">
    <source>
        <dbReference type="SAM" id="Phobius"/>
    </source>
</evidence>
<accession>A0A919GQU6</accession>
<sequence length="478" mass="49233">MARPRPAHRITRRGRHRPLRAVALVLLGLLALLGTGPQARADGGGGGGGTIKVFVVKDPAVSGGQLATLQSVAAGTLGDAARAGEIFTLNRSLAQPDGAALTDPGEPLHPGWILRLPDDASGPDVQLARDTSTQQAAPPPAGQGGAPAPPPAAGQPAALLTLPLPAVVAGAGAVLLALVTTGIVARRRVGRGLAALRRAVHRLGGPARRRRRLLARRALGARFAADAETVRRAIGTLAEFAPTRHRAETPVHALRVDGAGVTVWVPSADTLEEPWQNIADTRWRRPSTTTGWLERGGTETGSMSLAALDAACLVRVGADDDGEPVFVDMSRLDGVLSVTGDDAVARDVVRNLLAEVARSRPRTPVTVLRAADGTPPLAVPAALQEVTRIEPGGTRPPEAARRTVVGAAARRPVKGLVVVAGTPTGREAAELAALCGPGGAGWTGLVCGEANGAHWRWYTDAHGSVRIPVLGTRLTVPA</sequence>
<keyword evidence="4" id="KW-1185">Reference proteome</keyword>
<feature type="compositionally biased region" description="Pro residues" evidence="1">
    <location>
        <begin position="137"/>
        <end position="153"/>
    </location>
</feature>
<evidence type="ECO:0000256" key="1">
    <source>
        <dbReference type="SAM" id="MobiDB-lite"/>
    </source>
</evidence>
<reference evidence="3" key="2">
    <citation type="submission" date="2020-09" db="EMBL/GenBank/DDBJ databases">
        <authorList>
            <person name="Sun Q."/>
            <person name="Ohkuma M."/>
        </authorList>
    </citation>
    <scope>NUCLEOTIDE SEQUENCE</scope>
    <source>
        <strain evidence="3">JCM 5069</strain>
    </source>
</reference>
<keyword evidence="2" id="KW-0472">Membrane</keyword>